<gene>
    <name evidence="1" type="ORF">EHYA_02549</name>
</gene>
<name>A0A401YJT9_9ACTN</name>
<keyword evidence="2" id="KW-1185">Reference proteome</keyword>
<organism evidence="1 2">
    <name type="scientific">Embleya hyalina</name>
    <dbReference type="NCBI Taxonomy" id="516124"/>
    <lineage>
        <taxon>Bacteria</taxon>
        <taxon>Bacillati</taxon>
        <taxon>Actinomycetota</taxon>
        <taxon>Actinomycetes</taxon>
        <taxon>Kitasatosporales</taxon>
        <taxon>Streptomycetaceae</taxon>
        <taxon>Embleya</taxon>
    </lineage>
</organism>
<dbReference type="AlphaFoldDB" id="A0A401YJT9"/>
<dbReference type="Proteomes" id="UP000286931">
    <property type="component" value="Unassembled WGS sequence"/>
</dbReference>
<accession>A0A401YJT9</accession>
<dbReference type="Gene3D" id="3.20.20.80">
    <property type="entry name" value="Glycosidases"/>
    <property type="match status" value="1"/>
</dbReference>
<sequence length="54" mass="5560">MVGPVPPIVTENGIATDDDTRRIGYTSGAPAEPAAAPADGIAVRGYLHRSLLDN</sequence>
<evidence type="ECO:0000313" key="1">
    <source>
        <dbReference type="EMBL" id="GCD94880.1"/>
    </source>
</evidence>
<comment type="caution">
    <text evidence="1">The sequence shown here is derived from an EMBL/GenBank/DDBJ whole genome shotgun (WGS) entry which is preliminary data.</text>
</comment>
<dbReference type="InterPro" id="IPR017853">
    <property type="entry name" value="GH"/>
</dbReference>
<proteinExistence type="predicted"/>
<protein>
    <submittedName>
        <fullName evidence="1">Uncharacterized protein</fullName>
    </submittedName>
</protein>
<evidence type="ECO:0000313" key="2">
    <source>
        <dbReference type="Proteomes" id="UP000286931"/>
    </source>
</evidence>
<dbReference type="SUPFAM" id="SSF51445">
    <property type="entry name" value="(Trans)glycosidases"/>
    <property type="match status" value="1"/>
</dbReference>
<dbReference type="EMBL" id="BIFH01000016">
    <property type="protein sequence ID" value="GCD94880.1"/>
    <property type="molecule type" value="Genomic_DNA"/>
</dbReference>
<reference evidence="1 2" key="1">
    <citation type="submission" date="2018-12" db="EMBL/GenBank/DDBJ databases">
        <title>Draft genome sequence of Embleya hyalina NBRC 13850T.</title>
        <authorList>
            <person name="Komaki H."/>
            <person name="Hosoyama A."/>
            <person name="Kimura A."/>
            <person name="Ichikawa N."/>
            <person name="Tamura T."/>
        </authorList>
    </citation>
    <scope>NUCLEOTIDE SEQUENCE [LARGE SCALE GENOMIC DNA]</scope>
    <source>
        <strain evidence="1 2">NBRC 13850</strain>
    </source>
</reference>